<dbReference type="PANTHER" id="PTHR43798">
    <property type="entry name" value="MONOACYLGLYCEROL LIPASE"/>
    <property type="match status" value="1"/>
</dbReference>
<name>A0A2T5MJ25_9GAMM</name>
<dbReference type="AlphaFoldDB" id="A0A2T5MJ25"/>
<dbReference type="InterPro" id="IPR029058">
    <property type="entry name" value="AB_hydrolase_fold"/>
</dbReference>
<gene>
    <name evidence="3" type="ORF">CJD38_00160</name>
</gene>
<dbReference type="Gene3D" id="3.40.50.1820">
    <property type="entry name" value="alpha/beta hydrolase"/>
    <property type="match status" value="1"/>
</dbReference>
<evidence type="ECO:0000313" key="3">
    <source>
        <dbReference type="EMBL" id="PTU32581.1"/>
    </source>
</evidence>
<feature type="region of interest" description="Disordered" evidence="1">
    <location>
        <begin position="1"/>
        <end position="24"/>
    </location>
</feature>
<dbReference type="Proteomes" id="UP000244248">
    <property type="component" value="Unassembled WGS sequence"/>
</dbReference>
<dbReference type="Pfam" id="PF12697">
    <property type="entry name" value="Abhydrolase_6"/>
    <property type="match status" value="1"/>
</dbReference>
<organism evidence="3 4">
    <name type="scientific">Stenotrophobium rhamnosiphilum</name>
    <dbReference type="NCBI Taxonomy" id="2029166"/>
    <lineage>
        <taxon>Bacteria</taxon>
        <taxon>Pseudomonadati</taxon>
        <taxon>Pseudomonadota</taxon>
        <taxon>Gammaproteobacteria</taxon>
        <taxon>Nevskiales</taxon>
        <taxon>Nevskiaceae</taxon>
        <taxon>Stenotrophobium</taxon>
    </lineage>
</organism>
<dbReference type="EMBL" id="QANS01000001">
    <property type="protein sequence ID" value="PTU32581.1"/>
    <property type="molecule type" value="Genomic_DNA"/>
</dbReference>
<dbReference type="SUPFAM" id="SSF53474">
    <property type="entry name" value="alpha/beta-Hydrolases"/>
    <property type="match status" value="1"/>
</dbReference>
<dbReference type="OrthoDB" id="5729753at2"/>
<keyword evidence="3" id="KW-0378">Hydrolase</keyword>
<accession>A0A2T5MJ25</accession>
<keyword evidence="4" id="KW-1185">Reference proteome</keyword>
<dbReference type="GO" id="GO:0016787">
    <property type="term" value="F:hydrolase activity"/>
    <property type="evidence" value="ECO:0007669"/>
    <property type="project" value="UniProtKB-KW"/>
</dbReference>
<dbReference type="InterPro" id="IPR000073">
    <property type="entry name" value="AB_hydrolase_1"/>
</dbReference>
<reference evidence="3 4" key="1">
    <citation type="submission" date="2018-04" db="EMBL/GenBank/DDBJ databases">
        <title>Novel species isolated from glacier.</title>
        <authorList>
            <person name="Liu Q."/>
            <person name="Xin Y.-H."/>
        </authorList>
    </citation>
    <scope>NUCLEOTIDE SEQUENCE [LARGE SCALE GENOMIC DNA]</scope>
    <source>
        <strain evidence="3 4">GT1R17</strain>
    </source>
</reference>
<dbReference type="PRINTS" id="PR00111">
    <property type="entry name" value="ABHYDROLASE"/>
</dbReference>
<evidence type="ECO:0000259" key="2">
    <source>
        <dbReference type="Pfam" id="PF12697"/>
    </source>
</evidence>
<dbReference type="RefSeq" id="WP_107938290.1">
    <property type="nucleotide sequence ID" value="NZ_QANS01000001.1"/>
</dbReference>
<evidence type="ECO:0000256" key="1">
    <source>
        <dbReference type="SAM" id="MobiDB-lite"/>
    </source>
</evidence>
<proteinExistence type="predicted"/>
<sequence length="290" mass="31964">MPIQPYSDLSPWESTAGVGPTIRGRRTDGGAPLIHFLHGNGFCGGVYWPMLRHFLPQYGLITHDIEGHGDSDNPEKFSGVEAVIERIPQVMADQGLPGQALIGMGHSFGGALTLRVAADNPGLFKALVLLDPIVMPAPFFVGVHIASMLGRHPLANASRRRRQSWASRAEVADRLRGRGTYKGWTPEALHSFVEYATRDESDKRVLSCPAELEAQIFERPVWPWAAFKQAQLPILFLRGKESFSFFPKAEKIALRANPQLVVKTLPGGHCFMQENPEAAYKVVAEFLASI</sequence>
<comment type="caution">
    <text evidence="3">The sequence shown here is derived from an EMBL/GenBank/DDBJ whole genome shotgun (WGS) entry which is preliminary data.</text>
</comment>
<feature type="domain" description="AB hydrolase-1" evidence="2">
    <location>
        <begin position="36"/>
        <end position="278"/>
    </location>
</feature>
<dbReference type="InterPro" id="IPR050266">
    <property type="entry name" value="AB_hydrolase_sf"/>
</dbReference>
<protein>
    <submittedName>
        <fullName evidence="3">Alpha/beta hydrolase</fullName>
    </submittedName>
</protein>
<evidence type="ECO:0000313" key="4">
    <source>
        <dbReference type="Proteomes" id="UP000244248"/>
    </source>
</evidence>